<keyword evidence="1" id="KW-0812">Transmembrane</keyword>
<feature type="transmembrane region" description="Helical" evidence="1">
    <location>
        <begin position="62"/>
        <end position="82"/>
    </location>
</feature>
<feature type="transmembrane region" description="Helical" evidence="1">
    <location>
        <begin position="379"/>
        <end position="399"/>
    </location>
</feature>
<comment type="caution">
    <text evidence="2">The sequence shown here is derived from an EMBL/GenBank/DDBJ whole genome shotgun (WGS) entry which is preliminary data.</text>
</comment>
<gene>
    <name evidence="2" type="ORF">E2A64_07965</name>
</gene>
<protein>
    <recommendedName>
        <fullName evidence="4">APC family permease</fullName>
    </recommendedName>
</protein>
<feature type="transmembrane region" description="Helical" evidence="1">
    <location>
        <begin position="6"/>
        <end position="24"/>
    </location>
</feature>
<keyword evidence="3" id="KW-1185">Reference proteome</keyword>
<dbReference type="OrthoDB" id="271600at2"/>
<sequence>MTSIDIFVLAATLIVGAILVWPRLSGARLWQATTTPLASIIGSGFLVLGPILDVSFGRYAPLAMAGLCAVAYAFGWAVRYNIASIERQTGSRPMLEERMDDLASWVLAFAYFISVAYYLNLFGAFAVDLTPFAGDLAARLVTSSVFLLVLAVGWFRGFKALEGLERVSVGLKLAIIAGLLAGLAWYGAGQVSSGDIVLAPATVTGWQAITLGFGLIVTVQGFETSRYLGNIYDAQTRIRSMRVAQWLSTAIYLLYIVLLTYAFPPVAGKLEETEIIDMMRIVAVSLPILLVVAALSAQFSAAIADTGGSGGLISELSGRRLEPRHAYLVLVAVGLGLTWLADIFEIIAYASRAFAAYYGVQAALAAFTARRREGGTMRIAAFAGLAVLGIAMAILGTPVE</sequence>
<feature type="transmembrane region" description="Helical" evidence="1">
    <location>
        <begin position="283"/>
        <end position="304"/>
    </location>
</feature>
<proteinExistence type="predicted"/>
<evidence type="ECO:0000313" key="2">
    <source>
        <dbReference type="EMBL" id="TDH39009.1"/>
    </source>
</evidence>
<dbReference type="Gene3D" id="1.20.1740.10">
    <property type="entry name" value="Amino acid/polyamine transporter I"/>
    <property type="match status" value="1"/>
</dbReference>
<accession>A0A4R5PPR7</accession>
<feature type="transmembrane region" description="Helical" evidence="1">
    <location>
        <begin position="167"/>
        <end position="186"/>
    </location>
</feature>
<dbReference type="Proteomes" id="UP000295131">
    <property type="component" value="Unassembled WGS sequence"/>
</dbReference>
<feature type="transmembrane region" description="Helical" evidence="1">
    <location>
        <begin position="136"/>
        <end position="155"/>
    </location>
</feature>
<evidence type="ECO:0000313" key="3">
    <source>
        <dbReference type="Proteomes" id="UP000295131"/>
    </source>
</evidence>
<feature type="transmembrane region" description="Helical" evidence="1">
    <location>
        <begin position="325"/>
        <end position="341"/>
    </location>
</feature>
<feature type="transmembrane region" description="Helical" evidence="1">
    <location>
        <begin position="198"/>
        <end position="222"/>
    </location>
</feature>
<evidence type="ECO:0008006" key="4">
    <source>
        <dbReference type="Google" id="ProtNLM"/>
    </source>
</evidence>
<name>A0A4R5PPR7_9HYPH</name>
<feature type="transmembrane region" description="Helical" evidence="1">
    <location>
        <begin position="36"/>
        <end position="56"/>
    </location>
</feature>
<dbReference type="EMBL" id="SMSI01000001">
    <property type="protein sequence ID" value="TDH39009.1"/>
    <property type="molecule type" value="Genomic_DNA"/>
</dbReference>
<reference evidence="2 3" key="1">
    <citation type="journal article" date="2013" name="Int. J. Syst. Evol. Microbiol.">
        <title>Hoeflea suaedae sp. nov., an endophytic bacterium isolated from the root of the halophyte Suaeda maritima.</title>
        <authorList>
            <person name="Chung E.J."/>
            <person name="Park J.A."/>
            <person name="Pramanik P."/>
            <person name="Bibi F."/>
            <person name="Jeon C.O."/>
            <person name="Chung Y.R."/>
        </authorList>
    </citation>
    <scope>NUCLEOTIDE SEQUENCE [LARGE SCALE GENOMIC DNA]</scope>
    <source>
        <strain evidence="2 3">YC6898</strain>
    </source>
</reference>
<evidence type="ECO:0000256" key="1">
    <source>
        <dbReference type="SAM" id="Phobius"/>
    </source>
</evidence>
<keyword evidence="1" id="KW-0472">Membrane</keyword>
<dbReference type="RefSeq" id="WP_133283842.1">
    <property type="nucleotide sequence ID" value="NZ_SMSI01000001.1"/>
</dbReference>
<dbReference type="AlphaFoldDB" id="A0A4R5PPR7"/>
<keyword evidence="1" id="KW-1133">Transmembrane helix</keyword>
<organism evidence="2 3">
    <name type="scientific">Pseudohoeflea suaedae</name>
    <dbReference type="NCBI Taxonomy" id="877384"/>
    <lineage>
        <taxon>Bacteria</taxon>
        <taxon>Pseudomonadati</taxon>
        <taxon>Pseudomonadota</taxon>
        <taxon>Alphaproteobacteria</taxon>
        <taxon>Hyphomicrobiales</taxon>
        <taxon>Rhizobiaceae</taxon>
        <taxon>Pseudohoeflea</taxon>
    </lineage>
</organism>
<feature type="transmembrane region" description="Helical" evidence="1">
    <location>
        <begin position="243"/>
        <end position="263"/>
    </location>
</feature>
<feature type="transmembrane region" description="Helical" evidence="1">
    <location>
        <begin position="102"/>
        <end position="124"/>
    </location>
</feature>